<protein>
    <submittedName>
        <fullName evidence="3">Bacterial regulatory s, luxR family protein</fullName>
    </submittedName>
</protein>
<feature type="region of interest" description="Disordered" evidence="1">
    <location>
        <begin position="278"/>
        <end position="302"/>
    </location>
</feature>
<feature type="compositionally biased region" description="Basic and acidic residues" evidence="1">
    <location>
        <begin position="291"/>
        <end position="302"/>
    </location>
</feature>
<evidence type="ECO:0000259" key="2">
    <source>
        <dbReference type="PROSITE" id="PS00622"/>
    </source>
</evidence>
<reference evidence="3 4" key="1">
    <citation type="submission" date="2014-06" db="EMBL/GenBank/DDBJ databases">
        <authorList>
            <person name="Bishop-Lilly K.A."/>
            <person name="Broomall S.M."/>
            <person name="Chain P.S."/>
            <person name="Chertkov O."/>
            <person name="Coyne S.R."/>
            <person name="Daligault H.E."/>
            <person name="Davenport K.W."/>
            <person name="Erkkila T."/>
            <person name="Frey K.G."/>
            <person name="Gibbons H.S."/>
            <person name="Gu W."/>
            <person name="Jaissle J."/>
            <person name="Johnson S.L."/>
            <person name="Koroleva G.I."/>
            <person name="Ladner J.T."/>
            <person name="Lo C.-C."/>
            <person name="Minogue T.D."/>
            <person name="Munk C."/>
            <person name="Palacios G.F."/>
            <person name="Redden C.L."/>
            <person name="Rosenzweig C.N."/>
            <person name="Scholz M.B."/>
            <person name="Teshima H."/>
            <person name="Xu Y."/>
        </authorList>
    </citation>
    <scope>NUCLEOTIDE SEQUENCE [LARGE SCALE GENOMIC DNA]</scope>
    <source>
        <strain evidence="3 4">EO147</strain>
    </source>
</reference>
<dbReference type="AlphaFoldDB" id="A0AAI8B3D3"/>
<dbReference type="Proteomes" id="UP000029424">
    <property type="component" value="Chromosome 1"/>
</dbReference>
<name>A0AAI8B3D3_9BURK</name>
<dbReference type="GeneID" id="60549193"/>
<dbReference type="SMART" id="SM00421">
    <property type="entry name" value="HTH_LUXR"/>
    <property type="match status" value="1"/>
</dbReference>
<feature type="compositionally biased region" description="Low complexity" evidence="1">
    <location>
        <begin position="279"/>
        <end position="289"/>
    </location>
</feature>
<dbReference type="GO" id="GO:0003677">
    <property type="term" value="F:DNA binding"/>
    <property type="evidence" value="ECO:0007669"/>
    <property type="project" value="InterPro"/>
</dbReference>
<dbReference type="KEGG" id="bok:DM82_1695"/>
<proteinExistence type="predicted"/>
<dbReference type="SUPFAM" id="SSF46894">
    <property type="entry name" value="C-terminal effector domain of the bipartite response regulators"/>
    <property type="match status" value="1"/>
</dbReference>
<dbReference type="InterPro" id="IPR000792">
    <property type="entry name" value="Tscrpt_reg_LuxR_C"/>
</dbReference>
<keyword evidence="4" id="KW-1185">Reference proteome</keyword>
<dbReference type="Gene3D" id="1.10.10.10">
    <property type="entry name" value="Winged helix-like DNA-binding domain superfamily/Winged helix DNA-binding domain"/>
    <property type="match status" value="1"/>
</dbReference>
<dbReference type="Pfam" id="PF00196">
    <property type="entry name" value="GerE"/>
    <property type="match status" value="1"/>
</dbReference>
<evidence type="ECO:0000256" key="1">
    <source>
        <dbReference type="SAM" id="MobiDB-lite"/>
    </source>
</evidence>
<dbReference type="InterPro" id="IPR036388">
    <property type="entry name" value="WH-like_DNA-bd_sf"/>
</dbReference>
<gene>
    <name evidence="3" type="ORF">DM82_1695</name>
</gene>
<sequence>MEFYRLFAHVGEAISSSGSRRFPRMMYSLIFAALPVDEIRISEFAVDEAPNGELRVRSIGTVGAAIAQSGATAAAIEPHASRPSASGRHLHVDDTLACHGQVHALLDRFVRAHAPIAPPCPQFHLATRKRGRYYLISLYRASPFDDFSPQERTFLKDFAHVLFPIVESHVAALDSDAPLARRDTAAPSPAPTQTGRERLQRRFAERLLQTGVKLSAREIEACTALLAGDTVPAIADRFSLRESTVETYLKRAAIKLGVAGRHGLTRWMLDEPGGGAMSMGGAADAGGARPARRDGASPRIDA</sequence>
<dbReference type="RefSeq" id="WP_038802671.1">
    <property type="nucleotide sequence ID" value="NZ_CADEQG010000014.1"/>
</dbReference>
<feature type="domain" description="HTH luxR-type" evidence="2">
    <location>
        <begin position="228"/>
        <end position="255"/>
    </location>
</feature>
<accession>A0AAI8B3D3</accession>
<dbReference type="InterPro" id="IPR016032">
    <property type="entry name" value="Sig_transdc_resp-reg_C-effctor"/>
</dbReference>
<dbReference type="EMBL" id="CP008726">
    <property type="protein sequence ID" value="AIO64987.1"/>
    <property type="molecule type" value="Genomic_DNA"/>
</dbReference>
<dbReference type="PROSITE" id="PS00622">
    <property type="entry name" value="HTH_LUXR_1"/>
    <property type="match status" value="1"/>
</dbReference>
<evidence type="ECO:0000313" key="3">
    <source>
        <dbReference type="EMBL" id="AIO64987.1"/>
    </source>
</evidence>
<dbReference type="GO" id="GO:0006355">
    <property type="term" value="P:regulation of DNA-templated transcription"/>
    <property type="evidence" value="ECO:0007669"/>
    <property type="project" value="InterPro"/>
</dbReference>
<organism evidence="3 4">
    <name type="scientific">Burkholderia oklahomensis</name>
    <dbReference type="NCBI Taxonomy" id="342113"/>
    <lineage>
        <taxon>Bacteria</taxon>
        <taxon>Pseudomonadati</taxon>
        <taxon>Pseudomonadota</taxon>
        <taxon>Betaproteobacteria</taxon>
        <taxon>Burkholderiales</taxon>
        <taxon>Burkholderiaceae</taxon>
        <taxon>Burkholderia</taxon>
        <taxon>pseudomallei group</taxon>
    </lineage>
</organism>
<evidence type="ECO:0000313" key="4">
    <source>
        <dbReference type="Proteomes" id="UP000029424"/>
    </source>
</evidence>